<dbReference type="Proteomes" id="UP001190700">
    <property type="component" value="Unassembled WGS sequence"/>
</dbReference>
<proteinExistence type="predicted"/>
<organism evidence="1 2">
    <name type="scientific">Cymbomonas tetramitiformis</name>
    <dbReference type="NCBI Taxonomy" id="36881"/>
    <lineage>
        <taxon>Eukaryota</taxon>
        <taxon>Viridiplantae</taxon>
        <taxon>Chlorophyta</taxon>
        <taxon>Pyramimonadophyceae</taxon>
        <taxon>Pyramimonadales</taxon>
        <taxon>Pyramimonadaceae</taxon>
        <taxon>Cymbomonas</taxon>
    </lineage>
</organism>
<sequence>MEVLEGVVEECARGEARVKQAVDISLFGSLIFMAWMGEQPRWWMRKFVPWWKAMSAGEMRDWFVEGERYGTYVLGSVLTRITYVGKFWSGKRERLTKHFECVLQTDKAGGKKLYGGLRAKGMHNYFMLPQGVYKSKSDCNIDETLIIRRTQRLENTLNTVGVRRSNTSTHRRRHRRRRLVYDRGADGRKSMWTRAGAASYRDGRYSTVRTKGYNGGSLDQALRRLSKKERFVEGCWEVEYTAGGWSFSDWAKLKLRHGRSRVQLSSGTQELRGTLREMLPSLRRENAKLRFSTIEVSSADVWAEKEVKKLVRKPWHWKLAPKLCCDELVRVWQTASAVCVGKRLLRLRASLVRLTKKVHNFQIQTVCVAKFALPESVGESVLRSSLLQCIDLCYAVGATRNFVRSQQVAGGTHSAAKNRRRLEERE</sequence>
<name>A0AAE0ERZ6_9CHLO</name>
<gene>
    <name evidence="1" type="ORF">CYMTET_51569</name>
</gene>
<evidence type="ECO:0000313" key="1">
    <source>
        <dbReference type="EMBL" id="KAK3238416.1"/>
    </source>
</evidence>
<reference evidence="1 2" key="1">
    <citation type="journal article" date="2015" name="Genome Biol. Evol.">
        <title>Comparative Genomics of a Bacterivorous Green Alga Reveals Evolutionary Causalities and Consequences of Phago-Mixotrophic Mode of Nutrition.</title>
        <authorList>
            <person name="Burns J.A."/>
            <person name="Paasch A."/>
            <person name="Narechania A."/>
            <person name="Kim E."/>
        </authorList>
    </citation>
    <scope>NUCLEOTIDE SEQUENCE [LARGE SCALE GENOMIC DNA]</scope>
    <source>
        <strain evidence="1 2">PLY_AMNH</strain>
    </source>
</reference>
<comment type="caution">
    <text evidence="1">The sequence shown here is derived from an EMBL/GenBank/DDBJ whole genome shotgun (WGS) entry which is preliminary data.</text>
</comment>
<dbReference type="AlphaFoldDB" id="A0AAE0ERZ6"/>
<protein>
    <submittedName>
        <fullName evidence="1">Uncharacterized protein</fullName>
    </submittedName>
</protein>
<evidence type="ECO:0000313" key="2">
    <source>
        <dbReference type="Proteomes" id="UP001190700"/>
    </source>
</evidence>
<keyword evidence="2" id="KW-1185">Reference proteome</keyword>
<accession>A0AAE0ERZ6</accession>
<dbReference type="EMBL" id="LGRX02034218">
    <property type="protein sequence ID" value="KAK3238416.1"/>
    <property type="molecule type" value="Genomic_DNA"/>
</dbReference>